<dbReference type="InterPro" id="IPR036045">
    <property type="entry name" value="Sec1-like_sf"/>
</dbReference>
<dbReference type="Gene3D" id="1.25.40.60">
    <property type="match status" value="1"/>
</dbReference>
<dbReference type="Gene3D" id="3.40.50.1910">
    <property type="match status" value="1"/>
</dbReference>
<evidence type="ECO:0000313" key="3">
    <source>
        <dbReference type="Proteomes" id="UP001235939"/>
    </source>
</evidence>
<sequence>MIIMQFDFALTNVPEPPALRQVLNLSNPPSVKNAEPVWKVLIYDQCGQDIISPLLSVKDLRELGITLHLLITAERDPVPDVAAVYLVQPTEENVRLIARDMELHLYDSLYLNFISPVSRQRLEDLAKAAILSDSTHYVKKVYDQYLNFITLEEDLFMLKHHDQESLSYYALNRGVVKDTEMEEIIDSIVDSLFSVLVTLDLKTQGTVPIIRSPPGNAAEMVAEKLDKKLRENLRDSRSSLFTSDSLHSGQFSFQRPLLVILDRNVDLATPLHHTWTYQALSHDVLDLRLNRITLSPRIYDLNPADKFWVQHKGSPFPLVAEAVQEELESYRSSEEEVKRLRSSMGLDGDNADEAVALVSDSTNKLTSAVSSLPELLEKKRLIDLHTTLATAVLDQIKARKLDVFFEVEEKILSKTTLDKSLMDMLVDPKAGTPADKMRLFLIYFLCGPNMSDSEVDSYLAAISEECKQYLPSIHYLRRWKSYCKMALSSNQYQGGGTRTVNMFSKLMSHGSQFVMEGVKNLVIKKHNLPITRIVDALMELKSLQEVEDYRYLDPKVFHRGTDMSRTPFQDALVFVVGGGNYIEYQNLADYSKGKQIVYGCTHLMTAIDFLNQIIKHLSLTPQDVSVQ</sequence>
<dbReference type="EMBL" id="CP092863">
    <property type="protein sequence ID" value="UYV60221.1"/>
    <property type="molecule type" value="Genomic_DNA"/>
</dbReference>
<dbReference type="Proteomes" id="UP001235939">
    <property type="component" value="Chromosome 01"/>
</dbReference>
<dbReference type="InterPro" id="IPR043127">
    <property type="entry name" value="Sec-1-like_dom3a"/>
</dbReference>
<dbReference type="Gene3D" id="3.90.830.10">
    <property type="entry name" value="Syntaxin Binding Protein 1, Chain A, domain 2"/>
    <property type="match status" value="1"/>
</dbReference>
<comment type="similarity">
    <text evidence="1">Belongs to the STXBP/unc-18/SEC1 family.</text>
</comment>
<dbReference type="Pfam" id="PF00995">
    <property type="entry name" value="Sec1"/>
    <property type="match status" value="1"/>
</dbReference>
<name>A0ABY6JUQ3_9ARAC</name>
<evidence type="ECO:0000313" key="2">
    <source>
        <dbReference type="EMBL" id="UYV60221.1"/>
    </source>
</evidence>
<proteinExistence type="inferred from homology"/>
<dbReference type="InterPro" id="IPR001619">
    <property type="entry name" value="Sec1-like"/>
</dbReference>
<dbReference type="InterPro" id="IPR027482">
    <property type="entry name" value="Sec1-like_dom2"/>
</dbReference>
<dbReference type="PANTHER" id="PTHR11679">
    <property type="entry name" value="VESICLE PROTEIN SORTING-ASSOCIATED"/>
    <property type="match status" value="1"/>
</dbReference>
<dbReference type="Gene3D" id="3.40.50.2060">
    <property type="match status" value="1"/>
</dbReference>
<dbReference type="InterPro" id="IPR043154">
    <property type="entry name" value="Sec-1-like_dom1"/>
</dbReference>
<keyword evidence="3" id="KW-1185">Reference proteome</keyword>
<protein>
    <submittedName>
        <fullName evidence="2">SCFD1</fullName>
    </submittedName>
</protein>
<dbReference type="PIRSF" id="PIRSF005715">
    <property type="entry name" value="VPS45_Sec1"/>
    <property type="match status" value="1"/>
</dbReference>
<dbReference type="SUPFAM" id="SSF56815">
    <property type="entry name" value="Sec1/munc18-like (SM) proteins"/>
    <property type="match status" value="1"/>
</dbReference>
<gene>
    <name evidence="2" type="ORF">LAZ67_1000463</name>
</gene>
<organism evidence="2 3">
    <name type="scientific">Cordylochernes scorpioides</name>
    <dbReference type="NCBI Taxonomy" id="51811"/>
    <lineage>
        <taxon>Eukaryota</taxon>
        <taxon>Metazoa</taxon>
        <taxon>Ecdysozoa</taxon>
        <taxon>Arthropoda</taxon>
        <taxon>Chelicerata</taxon>
        <taxon>Arachnida</taxon>
        <taxon>Pseudoscorpiones</taxon>
        <taxon>Cheliferoidea</taxon>
        <taxon>Chernetidae</taxon>
        <taxon>Cordylochernes</taxon>
    </lineage>
</organism>
<reference evidence="2 3" key="1">
    <citation type="submission" date="2022-01" db="EMBL/GenBank/DDBJ databases">
        <title>A chromosomal length assembly of Cordylochernes scorpioides.</title>
        <authorList>
            <person name="Zeh D."/>
            <person name="Zeh J."/>
        </authorList>
    </citation>
    <scope>NUCLEOTIDE SEQUENCE [LARGE SCALE GENOMIC DNA]</scope>
    <source>
        <strain evidence="2">IN4F17</strain>
        <tissue evidence="2">Whole Body</tissue>
    </source>
</reference>
<accession>A0ABY6JUQ3</accession>
<evidence type="ECO:0000256" key="1">
    <source>
        <dbReference type="ARBA" id="ARBA00009884"/>
    </source>
</evidence>